<dbReference type="Proteomes" id="UP000254589">
    <property type="component" value="Unassembled WGS sequence"/>
</dbReference>
<reference evidence="3" key="2">
    <citation type="submission" date="2016-11" db="EMBL/GenBank/DDBJ databases">
        <title>Complete Genome Sequencing of Pandoraea pulmonicola DSM 16583.</title>
        <authorList>
            <person name="Chan K.-G."/>
        </authorList>
    </citation>
    <scope>NUCLEOTIDE SEQUENCE</scope>
    <source>
        <strain evidence="3">DSM 16583</strain>
    </source>
</reference>
<organism evidence="4 6">
    <name type="scientific">Pandoraea pulmonicola</name>
    <dbReference type="NCBI Taxonomy" id="93221"/>
    <lineage>
        <taxon>Bacteria</taxon>
        <taxon>Pseudomonadati</taxon>
        <taxon>Pseudomonadota</taxon>
        <taxon>Betaproteobacteria</taxon>
        <taxon>Burkholderiales</taxon>
        <taxon>Burkholderiaceae</taxon>
        <taxon>Pandoraea</taxon>
    </lineage>
</organism>
<dbReference type="EMBL" id="UGSJ01000001">
    <property type="protein sequence ID" value="SUA92638.1"/>
    <property type="molecule type" value="Genomic_DNA"/>
</dbReference>
<reference evidence="4 6" key="3">
    <citation type="submission" date="2018-06" db="EMBL/GenBank/DDBJ databases">
        <authorList>
            <consortium name="Pathogen Informatics"/>
            <person name="Doyle S."/>
        </authorList>
    </citation>
    <scope>NUCLEOTIDE SEQUENCE [LARGE SCALE GENOMIC DNA]</scope>
    <source>
        <strain evidence="4 6">NCTC13159</strain>
    </source>
</reference>
<dbReference type="KEGG" id="ppul:RO07_00605"/>
<dbReference type="GO" id="GO:0016567">
    <property type="term" value="P:protein ubiquitination"/>
    <property type="evidence" value="ECO:0007669"/>
    <property type="project" value="InterPro"/>
</dbReference>
<feature type="compositionally biased region" description="Basic and acidic residues" evidence="1">
    <location>
        <begin position="14"/>
        <end position="23"/>
    </location>
</feature>
<evidence type="ECO:0000313" key="6">
    <source>
        <dbReference type="Proteomes" id="UP000254589"/>
    </source>
</evidence>
<protein>
    <submittedName>
        <fullName evidence="4">E3 ubiquitin-protein ligase SopA</fullName>
    </submittedName>
</protein>
<dbReference type="Gene3D" id="1.25.40.300">
    <property type="entry name" value="Putative secreted effector protein"/>
    <property type="match status" value="1"/>
</dbReference>
<proteinExistence type="predicted"/>
<sequence length="800" mass="86325">MQVTGDTAFYRRSSSSDDADRPSDSSQPPADEFHDLLAYGPSAKGARDAIRALLGAYAVATKSASIQFGGTCVQFRCDLDLSERFQCAVARVIADERGVTEDNASPCAIARQIWRNFQAAPEATRQWFAKWAAQSVPQGESFNRWTGHAKGAVLQLARGEGTRLDGVELIGMNLNGLKLPSVCMTGSHIRWVSARGADLSGACLRDGHWRNAVFAPLDDDDDVFAQPADFRNADLSGTALDDVSLQGAQCQGARLLRMRRLAVDFSQACLDDAHISLDPQAFARLPDCGLRNDDDTGSARPWGVLHSIASIDARHVGLKRELMHQFIDIVRHTGRAESLVWDHIDIWLDTLEDPLYWADLHVTAFIDDFLPMGLLPKWNVSIMPADLTHRQLAFYMQYLLDIAAEPGWVTSCQGAIHQIVDAARAHASLNALAHALCDTFHSHEDVAPAVGALEAVLPGLAQDTCLFIDAHRLDAVACEPALLRAVARRERLPPWGHVYCLSRPAPDAPFAVVPNGSPLQALLPSRLLHDAYVASSCAQRQLCASVFDALLPPPASTVHGIHGSHDDLDTGDAVEASDTSEEFDAVDTVDAADAVDAENAADVGGGDLARERFLHAVMAACGYQPGPDPAPDLTSHAWQLRLPRMLSPCLLDMPDTGVALPRQVAGARLRAPVRRAMLEALAAALPVLHEMTHGPAAMLLIESLRHVRLSSSLGLGTETSSPYALRQTACALLNEAMAMSASLVTDATASAWRDVLVGNTPELARCTAMLAGDITAHVLSPSAPRELRLAYDAIYPHAWR</sequence>
<dbReference type="RefSeq" id="WP_039404401.1">
    <property type="nucleotide sequence ID" value="NZ_CP010310.2"/>
</dbReference>
<dbReference type="GO" id="GO:0004842">
    <property type="term" value="F:ubiquitin-protein transferase activity"/>
    <property type="evidence" value="ECO:0007669"/>
    <property type="project" value="InterPro"/>
</dbReference>
<keyword evidence="5" id="KW-1185">Reference proteome</keyword>
<dbReference type="InterPro" id="IPR038270">
    <property type="entry name" value="SopA-like_catalytic_sf"/>
</dbReference>
<evidence type="ECO:0000313" key="4">
    <source>
        <dbReference type="EMBL" id="SUA92638.1"/>
    </source>
</evidence>
<dbReference type="Gene3D" id="1.10.4140.10">
    <property type="entry name" value="effector protein (NleL)"/>
    <property type="match status" value="1"/>
</dbReference>
<feature type="region of interest" description="Disordered" evidence="1">
    <location>
        <begin position="1"/>
        <end position="31"/>
    </location>
</feature>
<feature type="domain" description="E3 ubiquitin-protein ligase SopA-like catalytic" evidence="2">
    <location>
        <begin position="703"/>
        <end position="778"/>
    </location>
</feature>
<dbReference type="SUPFAM" id="SSF141571">
    <property type="entry name" value="Pentapeptide repeat-like"/>
    <property type="match status" value="1"/>
</dbReference>
<dbReference type="Proteomes" id="UP000035086">
    <property type="component" value="Chromosome"/>
</dbReference>
<evidence type="ECO:0000256" key="1">
    <source>
        <dbReference type="SAM" id="MobiDB-lite"/>
    </source>
</evidence>
<name>A0AAJ4ZFV9_PANPU</name>
<evidence type="ECO:0000313" key="5">
    <source>
        <dbReference type="Proteomes" id="UP000035086"/>
    </source>
</evidence>
<dbReference type="InterPro" id="IPR025725">
    <property type="entry name" value="SopA-like_cat"/>
</dbReference>
<dbReference type="Gene3D" id="2.160.20.80">
    <property type="entry name" value="E3 ubiquitin-protein ligase SopA"/>
    <property type="match status" value="1"/>
</dbReference>
<evidence type="ECO:0000313" key="3">
    <source>
        <dbReference type="EMBL" id="AJC19364.1"/>
    </source>
</evidence>
<accession>A0AAJ4ZFV9</accession>
<dbReference type="EMBL" id="CP010310">
    <property type="protein sequence ID" value="AJC19364.1"/>
    <property type="molecule type" value="Genomic_DNA"/>
</dbReference>
<reference evidence="5" key="1">
    <citation type="submission" date="2014-12" db="EMBL/GenBank/DDBJ databases">
        <title>Complete Genome Sequencing of Pandoraea pulmonicola DSM 16583.</title>
        <authorList>
            <person name="Chan K.-G."/>
        </authorList>
    </citation>
    <scope>NUCLEOTIDE SEQUENCE [LARGE SCALE GENOMIC DNA]</scope>
    <source>
        <strain evidence="5">DSM 16583</strain>
    </source>
</reference>
<dbReference type="AlphaFoldDB" id="A0AAJ4ZFV9"/>
<evidence type="ECO:0000259" key="2">
    <source>
        <dbReference type="Pfam" id="PF13979"/>
    </source>
</evidence>
<gene>
    <name evidence="4" type="ORF">NCTC13159_04173</name>
    <name evidence="3" type="ORF">RO07_00605</name>
</gene>
<dbReference type="InterPro" id="IPR001646">
    <property type="entry name" value="5peptide_repeat"/>
</dbReference>
<dbReference type="Pfam" id="PF13979">
    <property type="entry name" value="SopA_C"/>
    <property type="match status" value="1"/>
</dbReference>
<dbReference type="Pfam" id="PF00805">
    <property type="entry name" value="Pentapeptide"/>
    <property type="match status" value="1"/>
</dbReference>